<dbReference type="AlphaFoldDB" id="A0A6J4MC64"/>
<dbReference type="EMBL" id="CADCTV010000721">
    <property type="protein sequence ID" value="CAA9356188.1"/>
    <property type="molecule type" value="Genomic_DNA"/>
</dbReference>
<reference evidence="2" key="1">
    <citation type="submission" date="2020-02" db="EMBL/GenBank/DDBJ databases">
        <authorList>
            <person name="Meier V. D."/>
        </authorList>
    </citation>
    <scope>NUCLEOTIDE SEQUENCE</scope>
    <source>
        <strain evidence="2">AVDCRST_MAG89</strain>
    </source>
</reference>
<sequence length="40" mass="4212">MGREEGGALRGKEGAAEVLPPRLVRSSAPPRDSFCPFGGR</sequence>
<protein>
    <submittedName>
        <fullName evidence="2">Uncharacterized protein</fullName>
    </submittedName>
</protein>
<evidence type="ECO:0000313" key="2">
    <source>
        <dbReference type="EMBL" id="CAA9356188.1"/>
    </source>
</evidence>
<feature type="compositionally biased region" description="Basic and acidic residues" evidence="1">
    <location>
        <begin position="1"/>
        <end position="15"/>
    </location>
</feature>
<proteinExistence type="predicted"/>
<gene>
    <name evidence="2" type="ORF">AVDCRST_MAG89-3451</name>
</gene>
<name>A0A6J4MC64_9BACT</name>
<evidence type="ECO:0000256" key="1">
    <source>
        <dbReference type="SAM" id="MobiDB-lite"/>
    </source>
</evidence>
<organism evidence="2">
    <name type="scientific">uncultured Gemmatimonadota bacterium</name>
    <dbReference type="NCBI Taxonomy" id="203437"/>
    <lineage>
        <taxon>Bacteria</taxon>
        <taxon>Pseudomonadati</taxon>
        <taxon>Gemmatimonadota</taxon>
        <taxon>environmental samples</taxon>
    </lineage>
</organism>
<accession>A0A6J4MC64</accession>
<feature type="region of interest" description="Disordered" evidence="1">
    <location>
        <begin position="1"/>
        <end position="40"/>
    </location>
</feature>